<evidence type="ECO:0000256" key="1">
    <source>
        <dbReference type="ARBA" id="ARBA00010688"/>
    </source>
</evidence>
<dbReference type="Gene3D" id="3.40.1190.20">
    <property type="match status" value="1"/>
</dbReference>
<protein>
    <submittedName>
        <fullName evidence="8">1-phosphofructokinase</fullName>
        <ecNumber evidence="8">2.7.1.56</ecNumber>
    </submittedName>
</protein>
<dbReference type="EMBL" id="JAAMOX010000001">
    <property type="protein sequence ID" value="NIH53164.1"/>
    <property type="molecule type" value="Genomic_DNA"/>
</dbReference>
<gene>
    <name evidence="8" type="ORF">FHX76_001032</name>
</gene>
<evidence type="ECO:0000256" key="6">
    <source>
        <dbReference type="PIRNR" id="PIRNR000535"/>
    </source>
</evidence>
<proteinExistence type="inferred from homology"/>
<evidence type="ECO:0000256" key="5">
    <source>
        <dbReference type="ARBA" id="ARBA00022840"/>
    </source>
</evidence>
<dbReference type="GO" id="GO:0005829">
    <property type="term" value="C:cytosol"/>
    <property type="evidence" value="ECO:0007669"/>
    <property type="project" value="TreeGrafter"/>
</dbReference>
<keyword evidence="4 8" id="KW-0418">Kinase</keyword>
<dbReference type="NCBIfam" id="TIGR03168">
    <property type="entry name" value="1-PFK"/>
    <property type="match status" value="1"/>
</dbReference>
<dbReference type="PANTHER" id="PTHR46566:SF5">
    <property type="entry name" value="1-PHOSPHOFRUCTOKINASE"/>
    <property type="match status" value="1"/>
</dbReference>
<keyword evidence="3" id="KW-0547">Nucleotide-binding</keyword>
<feature type="domain" description="Carbohydrate kinase PfkB" evidence="7">
    <location>
        <begin position="13"/>
        <end position="290"/>
    </location>
</feature>
<dbReference type="PIRSF" id="PIRSF000535">
    <property type="entry name" value="1PFK/6PFK/LacC"/>
    <property type="match status" value="1"/>
</dbReference>
<evidence type="ECO:0000313" key="9">
    <source>
        <dbReference type="Proteomes" id="UP000541033"/>
    </source>
</evidence>
<comment type="caution">
    <text evidence="8">The sequence shown here is derived from an EMBL/GenBank/DDBJ whole genome shotgun (WGS) entry which is preliminary data.</text>
</comment>
<organism evidence="8 9">
    <name type="scientific">Lysinibacter cavernae</name>
    <dbReference type="NCBI Taxonomy" id="1640652"/>
    <lineage>
        <taxon>Bacteria</taxon>
        <taxon>Bacillati</taxon>
        <taxon>Actinomycetota</taxon>
        <taxon>Actinomycetes</taxon>
        <taxon>Micrococcales</taxon>
        <taxon>Microbacteriaceae</taxon>
        <taxon>Lysinibacter</taxon>
    </lineage>
</organism>
<evidence type="ECO:0000313" key="8">
    <source>
        <dbReference type="EMBL" id="NIH53164.1"/>
    </source>
</evidence>
<comment type="similarity">
    <text evidence="1">Belongs to the carbohydrate kinase PfkB family.</text>
</comment>
<dbReference type="SUPFAM" id="SSF53613">
    <property type="entry name" value="Ribokinase-like"/>
    <property type="match status" value="1"/>
</dbReference>
<dbReference type="CDD" id="cd01164">
    <property type="entry name" value="FruK_PfkB_like"/>
    <property type="match status" value="1"/>
</dbReference>
<dbReference type="GO" id="GO:0008662">
    <property type="term" value="F:1-phosphofructokinase activity"/>
    <property type="evidence" value="ECO:0007669"/>
    <property type="project" value="UniProtKB-EC"/>
</dbReference>
<keyword evidence="5" id="KW-0067">ATP-binding</keyword>
<accession>A0A7X5R039</accession>
<keyword evidence="2 6" id="KW-0808">Transferase</keyword>
<reference evidence="8 9" key="1">
    <citation type="submission" date="2020-02" db="EMBL/GenBank/DDBJ databases">
        <title>Sequencing the genomes of 1000 actinobacteria strains.</title>
        <authorList>
            <person name="Klenk H.-P."/>
        </authorList>
    </citation>
    <scope>NUCLEOTIDE SEQUENCE [LARGE SCALE GENOMIC DNA]</scope>
    <source>
        <strain evidence="8 9">DSM 27960</strain>
    </source>
</reference>
<evidence type="ECO:0000256" key="2">
    <source>
        <dbReference type="ARBA" id="ARBA00022679"/>
    </source>
</evidence>
<evidence type="ECO:0000256" key="3">
    <source>
        <dbReference type="ARBA" id="ARBA00022741"/>
    </source>
</evidence>
<dbReference type="InterPro" id="IPR029056">
    <property type="entry name" value="Ribokinase-like"/>
</dbReference>
<sequence>MSAIVTVTPSAAIDQTYVLPELAIGEVNRASSAHTELSGKGVNVAHAIALGGTRVSAVLTLGENDQALATHQGEHVASRPTLVPVIVPGPTRVNTSIIDSFGRTTKINQSPIPLSDEHWGELHAATLRELESLGASWLVVCGSIPTNTASDELVPFADLLAEAHARGIRTALDTSGQALRQVLQQGAPLTLIKPNTHELADLLGRSLVTIGDVIDAANELRASGVEMVYVSMGEDGALAVAKTGVWWAKTEATSVVNSAGAGDASLAGFITGLADGDADDAVPRAIATAASWGALSVSQQTTLLSALDEARPATVVAAPDRSTLLADPAEVAHA</sequence>
<dbReference type="EC" id="2.7.1.56" evidence="8"/>
<evidence type="ECO:0000256" key="4">
    <source>
        <dbReference type="ARBA" id="ARBA00022777"/>
    </source>
</evidence>
<dbReference type="RefSeq" id="WP_167148551.1">
    <property type="nucleotide sequence ID" value="NZ_JAAMOX010000001.1"/>
</dbReference>
<dbReference type="PANTHER" id="PTHR46566">
    <property type="entry name" value="1-PHOSPHOFRUCTOKINASE-RELATED"/>
    <property type="match status" value="1"/>
</dbReference>
<dbReference type="InterPro" id="IPR002173">
    <property type="entry name" value="Carboh/pur_kinase_PfkB_CS"/>
</dbReference>
<name>A0A7X5R039_9MICO</name>
<dbReference type="InterPro" id="IPR017583">
    <property type="entry name" value="Tagatose/fructose_Pkinase"/>
</dbReference>
<dbReference type="Proteomes" id="UP000541033">
    <property type="component" value="Unassembled WGS sequence"/>
</dbReference>
<keyword evidence="9" id="KW-1185">Reference proteome</keyword>
<evidence type="ECO:0000259" key="7">
    <source>
        <dbReference type="Pfam" id="PF00294"/>
    </source>
</evidence>
<dbReference type="GO" id="GO:0005524">
    <property type="term" value="F:ATP binding"/>
    <property type="evidence" value="ECO:0007669"/>
    <property type="project" value="UniProtKB-KW"/>
</dbReference>
<dbReference type="InterPro" id="IPR011611">
    <property type="entry name" value="PfkB_dom"/>
</dbReference>
<dbReference type="Pfam" id="PF00294">
    <property type="entry name" value="PfkB"/>
    <property type="match status" value="1"/>
</dbReference>
<dbReference type="AlphaFoldDB" id="A0A7X5R039"/>
<dbReference type="PROSITE" id="PS00584">
    <property type="entry name" value="PFKB_KINASES_2"/>
    <property type="match status" value="1"/>
</dbReference>